<reference evidence="2 3" key="1">
    <citation type="submission" date="2022-03" db="EMBL/GenBank/DDBJ databases">
        <title>Novel taxa within the pig intestine.</title>
        <authorList>
            <person name="Wylensek D."/>
            <person name="Bishof K."/>
            <person name="Afrizal A."/>
            <person name="Clavel T."/>
        </authorList>
    </citation>
    <scope>NUCLEOTIDE SEQUENCE [LARGE SCALE GENOMIC DNA]</scope>
    <source>
        <strain evidence="2 3">Cla-KB-P134</strain>
    </source>
</reference>
<evidence type="ECO:0000313" key="3">
    <source>
        <dbReference type="Proteomes" id="UP001285244"/>
    </source>
</evidence>
<organism evidence="2 3">
    <name type="scientific">Absicoccus intestinalis</name>
    <dbReference type="NCBI Taxonomy" id="2926319"/>
    <lineage>
        <taxon>Bacteria</taxon>
        <taxon>Bacillati</taxon>
        <taxon>Bacillota</taxon>
        <taxon>Erysipelotrichia</taxon>
        <taxon>Erysipelotrichales</taxon>
        <taxon>Erysipelotrichaceae</taxon>
        <taxon>Absicoccus</taxon>
    </lineage>
</organism>
<dbReference type="CDD" id="cd00077">
    <property type="entry name" value="HDc"/>
    <property type="match status" value="1"/>
</dbReference>
<name>A0ABU4WJC6_9FIRM</name>
<feature type="domain" description="HD/PDEase" evidence="1">
    <location>
        <begin position="39"/>
        <end position="158"/>
    </location>
</feature>
<comment type="caution">
    <text evidence="2">The sequence shown here is derived from an EMBL/GenBank/DDBJ whole genome shotgun (WGS) entry which is preliminary data.</text>
</comment>
<dbReference type="RefSeq" id="WP_320324980.1">
    <property type="nucleotide sequence ID" value="NZ_JALBUS010000002.1"/>
</dbReference>
<dbReference type="SUPFAM" id="SSF109604">
    <property type="entry name" value="HD-domain/PDEase-like"/>
    <property type="match status" value="1"/>
</dbReference>
<sequence>MERNKIKPLTQTQKEFLAYSKGIADSDLMNQERNFTQHRGTTVYEHSIGVAYTSYFIAKHMPFSFREASLVKGALLHDYFLYDWHEKDDSHKWHGFCHPRIAMNKANEDYGINPVEANIIHRHMFPLTPIPPKYKESYLVSIMDKVCAIGEMLNIRYLSKSMRIELGLD</sequence>
<dbReference type="InterPro" id="IPR003607">
    <property type="entry name" value="HD/PDEase_dom"/>
</dbReference>
<dbReference type="Gene3D" id="1.10.3210.10">
    <property type="entry name" value="Hypothetical protein af1432"/>
    <property type="match status" value="1"/>
</dbReference>
<evidence type="ECO:0000313" key="2">
    <source>
        <dbReference type="EMBL" id="MDX8416646.1"/>
    </source>
</evidence>
<evidence type="ECO:0000259" key="1">
    <source>
        <dbReference type="SMART" id="SM00471"/>
    </source>
</evidence>
<dbReference type="Proteomes" id="UP001285244">
    <property type="component" value="Unassembled WGS sequence"/>
</dbReference>
<dbReference type="InterPro" id="IPR006674">
    <property type="entry name" value="HD_domain"/>
</dbReference>
<accession>A0ABU4WJC6</accession>
<dbReference type="SMART" id="SM00471">
    <property type="entry name" value="HDc"/>
    <property type="match status" value="1"/>
</dbReference>
<gene>
    <name evidence="2" type="ORF">MOZ64_02155</name>
</gene>
<dbReference type="EMBL" id="JALBUS010000002">
    <property type="protein sequence ID" value="MDX8416646.1"/>
    <property type="molecule type" value="Genomic_DNA"/>
</dbReference>
<proteinExistence type="predicted"/>
<protein>
    <submittedName>
        <fullName evidence="2">HD domain-containing protein</fullName>
    </submittedName>
</protein>
<dbReference type="Pfam" id="PF01966">
    <property type="entry name" value="HD"/>
    <property type="match status" value="1"/>
</dbReference>
<keyword evidence="3" id="KW-1185">Reference proteome</keyword>